<evidence type="ECO:0000256" key="4">
    <source>
        <dbReference type="ARBA" id="ARBA00022692"/>
    </source>
</evidence>
<comment type="subcellular location">
    <subcellularLocation>
        <location evidence="1">Cell membrane</location>
        <topology evidence="1">Multi-pass membrane protein</topology>
    </subcellularLocation>
</comment>
<comment type="caution">
    <text evidence="8">The sequence shown here is derived from an EMBL/GenBank/DDBJ whole genome shotgun (WGS) entry which is preliminary data.</text>
</comment>
<feature type="transmembrane region" description="Helical" evidence="7">
    <location>
        <begin position="388"/>
        <end position="408"/>
    </location>
</feature>
<evidence type="ECO:0000256" key="1">
    <source>
        <dbReference type="ARBA" id="ARBA00004651"/>
    </source>
</evidence>
<evidence type="ECO:0000256" key="5">
    <source>
        <dbReference type="ARBA" id="ARBA00022989"/>
    </source>
</evidence>
<evidence type="ECO:0000256" key="7">
    <source>
        <dbReference type="SAM" id="Phobius"/>
    </source>
</evidence>
<proteinExistence type="inferred from homology"/>
<dbReference type="RefSeq" id="WP_191076369.1">
    <property type="nucleotide sequence ID" value="NZ_JACTAG010000002.1"/>
</dbReference>
<dbReference type="PANTHER" id="PTHR30250:SF10">
    <property type="entry name" value="LIPOPOLYSACCHARIDE BIOSYNTHESIS PROTEIN WZXC"/>
    <property type="match status" value="1"/>
</dbReference>
<evidence type="ECO:0000313" key="8">
    <source>
        <dbReference type="EMBL" id="MBD3665390.1"/>
    </source>
</evidence>
<dbReference type="GO" id="GO:0005886">
    <property type="term" value="C:plasma membrane"/>
    <property type="evidence" value="ECO:0007669"/>
    <property type="project" value="UniProtKB-SubCell"/>
</dbReference>
<keyword evidence="6 7" id="KW-0472">Membrane</keyword>
<evidence type="ECO:0000256" key="3">
    <source>
        <dbReference type="ARBA" id="ARBA00022475"/>
    </source>
</evidence>
<feature type="transmembrane region" description="Helical" evidence="7">
    <location>
        <begin position="263"/>
        <end position="284"/>
    </location>
</feature>
<feature type="transmembrane region" description="Helical" evidence="7">
    <location>
        <begin position="127"/>
        <end position="146"/>
    </location>
</feature>
<feature type="transmembrane region" description="Helical" evidence="7">
    <location>
        <begin position="414"/>
        <end position="432"/>
    </location>
</feature>
<evidence type="ECO:0000256" key="6">
    <source>
        <dbReference type="ARBA" id="ARBA00023136"/>
    </source>
</evidence>
<reference evidence="8" key="1">
    <citation type="submission" date="2020-08" db="EMBL/GenBank/DDBJ databases">
        <title>Sulfitobacter aestuariivivens sp. nov., isolated from a tidal flat.</title>
        <authorList>
            <person name="Park S."/>
            <person name="Yoon J.-H."/>
        </authorList>
    </citation>
    <scope>NUCLEOTIDE SEQUENCE</scope>
    <source>
        <strain evidence="8">TSTF-M16</strain>
    </source>
</reference>
<feature type="transmembrane region" description="Helical" evidence="7">
    <location>
        <begin position="334"/>
        <end position="353"/>
    </location>
</feature>
<dbReference type="AlphaFoldDB" id="A0A927D5H2"/>
<keyword evidence="5 7" id="KW-1133">Transmembrane helix</keyword>
<dbReference type="PANTHER" id="PTHR30250">
    <property type="entry name" value="PST FAMILY PREDICTED COLANIC ACID TRANSPORTER"/>
    <property type="match status" value="1"/>
</dbReference>
<organism evidence="8 9">
    <name type="scientific">Sulfitobacter aestuariivivens</name>
    <dbReference type="NCBI Taxonomy" id="2766981"/>
    <lineage>
        <taxon>Bacteria</taxon>
        <taxon>Pseudomonadati</taxon>
        <taxon>Pseudomonadota</taxon>
        <taxon>Alphaproteobacteria</taxon>
        <taxon>Rhodobacterales</taxon>
        <taxon>Roseobacteraceae</taxon>
        <taxon>Sulfitobacter</taxon>
    </lineage>
</organism>
<dbReference type="EMBL" id="JACTAG010000002">
    <property type="protein sequence ID" value="MBD3665390.1"/>
    <property type="molecule type" value="Genomic_DNA"/>
</dbReference>
<name>A0A927D5H2_9RHOB</name>
<protein>
    <submittedName>
        <fullName evidence="8">Oligosaccharide flippase family protein</fullName>
    </submittedName>
</protein>
<evidence type="ECO:0000256" key="2">
    <source>
        <dbReference type="ARBA" id="ARBA00007430"/>
    </source>
</evidence>
<feature type="transmembrane region" description="Helical" evidence="7">
    <location>
        <begin position="197"/>
        <end position="217"/>
    </location>
</feature>
<sequence length="440" mass="46091">MKTHLWSFVLSWSRVGINAMLFLAATRFLTLSEIGLFATAFAPVRMIQGIHKAALPDAVIILGGSRGRIEALFAVSLVSGGALSLGFAVLGWAFNPLLLSLAPIPLVHGLAAVPDGLLRRGLRIRALALRTLAVQLVAAGVALWMLRTGQGVAALVAFAVLNAVLGSAVTVLLARWRPKGLPALRMLRLLWPKTVQIIARALLNTGLFPLVQLMIGLTLGPAAAGAFQIATRMVELIEALMLSPMRFVSLPELRTVPDLPSAVMAQLGTIAMLSTWVWCGVWISAPDILRLAVGADHTTAAVPLLRALAPFALISALSMPVVQALNAKGYTALVLGRAFVLLGIGTLMAGIGLWLNVQAVAAAVSVSAILVSLWFVPRALNALSMAGSNLLILAKPLGAAGVMILTLLALPLPFAAQVVVGTAVYGAVLLIVTHSQRQLA</sequence>
<feature type="transmembrane region" description="Helical" evidence="7">
    <location>
        <begin position="359"/>
        <end position="376"/>
    </location>
</feature>
<feature type="transmembrane region" description="Helical" evidence="7">
    <location>
        <begin position="152"/>
        <end position="176"/>
    </location>
</feature>
<dbReference type="Proteomes" id="UP000635142">
    <property type="component" value="Unassembled WGS sequence"/>
</dbReference>
<keyword evidence="4 7" id="KW-0812">Transmembrane</keyword>
<feature type="transmembrane region" description="Helical" evidence="7">
    <location>
        <begin position="71"/>
        <end position="94"/>
    </location>
</feature>
<dbReference type="Pfam" id="PF13440">
    <property type="entry name" value="Polysacc_synt_3"/>
    <property type="match status" value="1"/>
</dbReference>
<feature type="transmembrane region" description="Helical" evidence="7">
    <location>
        <begin position="20"/>
        <end position="42"/>
    </location>
</feature>
<dbReference type="InterPro" id="IPR050833">
    <property type="entry name" value="Poly_Biosynth_Transport"/>
</dbReference>
<gene>
    <name evidence="8" type="ORF">H9Q16_15745</name>
</gene>
<keyword evidence="9" id="KW-1185">Reference proteome</keyword>
<accession>A0A927D5H2</accession>
<keyword evidence="3" id="KW-1003">Cell membrane</keyword>
<feature type="transmembrane region" description="Helical" evidence="7">
    <location>
        <begin position="100"/>
        <end position="118"/>
    </location>
</feature>
<comment type="similarity">
    <text evidence="2">Belongs to the polysaccharide synthase family.</text>
</comment>
<evidence type="ECO:0000313" key="9">
    <source>
        <dbReference type="Proteomes" id="UP000635142"/>
    </source>
</evidence>